<name>A0A5E6M924_9BACT</name>
<keyword evidence="1" id="KW-0808">Transferase</keyword>
<dbReference type="GO" id="GO:0008913">
    <property type="term" value="F:Kdo2-lipid IVA acyltransferase activity"/>
    <property type="evidence" value="ECO:0007669"/>
    <property type="project" value="UniProtKB-EC"/>
</dbReference>
<evidence type="ECO:0000313" key="1">
    <source>
        <dbReference type="EMBL" id="VVM04817.1"/>
    </source>
</evidence>
<dbReference type="Proteomes" id="UP000381693">
    <property type="component" value="Unassembled WGS sequence"/>
</dbReference>
<dbReference type="AlphaFoldDB" id="A0A5E6M924"/>
<accession>A0A5E6M924</accession>
<feature type="non-terminal residue" evidence="1">
    <location>
        <position position="1"/>
    </location>
</feature>
<dbReference type="EC" id="2.3.1.241" evidence="1"/>
<keyword evidence="1" id="KW-0012">Acyltransferase</keyword>
<dbReference type="EMBL" id="CABFUZ020000046">
    <property type="protein sequence ID" value="VVM04817.1"/>
    <property type="molecule type" value="Genomic_DNA"/>
</dbReference>
<protein>
    <submittedName>
        <fullName evidence="1">Partial Kdo2-lipid IVA lauroyltransferase</fullName>
        <ecNumber evidence="1">2.3.1.241</ecNumber>
    </submittedName>
</protein>
<dbReference type="RefSeq" id="WP_178087591.1">
    <property type="nucleotide sequence ID" value="NZ_CABFUZ020000046.1"/>
</dbReference>
<reference evidence="1" key="1">
    <citation type="submission" date="2019-09" db="EMBL/GenBank/DDBJ databases">
        <authorList>
            <person name="Cremers G."/>
        </authorList>
    </citation>
    <scope>NUCLEOTIDE SEQUENCE [LARGE SCALE GENOMIC DNA]</scope>
    <source>
        <strain evidence="1">3B</strain>
    </source>
</reference>
<evidence type="ECO:0000313" key="2">
    <source>
        <dbReference type="Proteomes" id="UP000381693"/>
    </source>
</evidence>
<sequence length="139" mass="15806">AAYRRRWGIETLEIGEDAFSFLAIRRELSQGKFVAALVDRPSPTSRVSVRLPHGRLPVSTGILYLAMLEEVPVFVVTVSETAGRGYRVWCSPPLRFSSRRPDEESLEAASQQLFDLLVPEIASHWSQWYQFVPLDEEGR</sequence>
<organism evidence="1 2">
    <name type="scientific">Methylacidimicrobium cyclopophantes</name>
    <dbReference type="NCBI Taxonomy" id="1041766"/>
    <lineage>
        <taxon>Bacteria</taxon>
        <taxon>Pseudomonadati</taxon>
        <taxon>Verrucomicrobiota</taxon>
        <taxon>Methylacidimicrobium</taxon>
    </lineage>
</organism>
<keyword evidence="2" id="KW-1185">Reference proteome</keyword>
<comment type="caution">
    <text evidence="1">The sequence shown here is derived from an EMBL/GenBank/DDBJ whole genome shotgun (WGS) entry which is preliminary data.</text>
</comment>
<gene>
    <name evidence="1" type="primary">lpxL/htrB</name>
    <name evidence="1" type="ORF">MAMC_00239</name>
</gene>
<proteinExistence type="predicted"/>